<name>A0ACC2PGJ9_9HYME</name>
<evidence type="ECO:0000313" key="1">
    <source>
        <dbReference type="EMBL" id="KAJ8682598.1"/>
    </source>
</evidence>
<comment type="caution">
    <text evidence="1">The sequence shown here is derived from an EMBL/GenBank/DDBJ whole genome shotgun (WGS) entry which is preliminary data.</text>
</comment>
<organism evidence="1 2">
    <name type="scientific">Eretmocerus hayati</name>
    <dbReference type="NCBI Taxonomy" id="131215"/>
    <lineage>
        <taxon>Eukaryota</taxon>
        <taxon>Metazoa</taxon>
        <taxon>Ecdysozoa</taxon>
        <taxon>Arthropoda</taxon>
        <taxon>Hexapoda</taxon>
        <taxon>Insecta</taxon>
        <taxon>Pterygota</taxon>
        <taxon>Neoptera</taxon>
        <taxon>Endopterygota</taxon>
        <taxon>Hymenoptera</taxon>
        <taxon>Apocrita</taxon>
        <taxon>Proctotrupomorpha</taxon>
        <taxon>Chalcidoidea</taxon>
        <taxon>Aphelinidae</taxon>
        <taxon>Aphelininae</taxon>
        <taxon>Eretmocerus</taxon>
    </lineage>
</organism>
<accession>A0ACC2PGJ9</accession>
<evidence type="ECO:0000313" key="2">
    <source>
        <dbReference type="Proteomes" id="UP001239111"/>
    </source>
</evidence>
<sequence length="154" mass="17538">MTVLKTIPAKNGESLSFIHRYIINLEERQRRIRSIMAFITQLEWNSVIQSLRYHTFPTNLTSITILVVYRPRLSAMASPKYTCCNMKSAADEFCIMRQRHASIREALALQVQHQVPGLLDCTGIINVNTSEMSGLADVRLALNMDESMHVVEVD</sequence>
<protein>
    <submittedName>
        <fullName evidence="1">Uncharacterized protein</fullName>
    </submittedName>
</protein>
<dbReference type="Proteomes" id="UP001239111">
    <property type="component" value="Chromosome 1"/>
</dbReference>
<proteinExistence type="predicted"/>
<dbReference type="EMBL" id="CM056741">
    <property type="protein sequence ID" value="KAJ8682598.1"/>
    <property type="molecule type" value="Genomic_DNA"/>
</dbReference>
<keyword evidence="2" id="KW-1185">Reference proteome</keyword>
<gene>
    <name evidence="1" type="ORF">QAD02_018390</name>
</gene>
<reference evidence="1" key="1">
    <citation type="submission" date="2023-04" db="EMBL/GenBank/DDBJ databases">
        <title>A chromosome-level genome assembly of the parasitoid wasp Eretmocerus hayati.</title>
        <authorList>
            <person name="Zhong Y."/>
            <person name="Liu S."/>
            <person name="Liu Y."/>
        </authorList>
    </citation>
    <scope>NUCLEOTIDE SEQUENCE</scope>
    <source>
        <strain evidence="1">ZJU_SS_LIU_2023</strain>
    </source>
</reference>